<protein>
    <submittedName>
        <fullName evidence="1">Uncharacterized protein</fullName>
    </submittedName>
</protein>
<proteinExistence type="predicted"/>
<dbReference type="Proteomes" id="UP000434957">
    <property type="component" value="Unassembled WGS sequence"/>
</dbReference>
<name>A0A6A4FV87_9STRA</name>
<dbReference type="EMBL" id="QXFT01000164">
    <property type="protein sequence ID" value="KAE9352482.1"/>
    <property type="molecule type" value="Genomic_DNA"/>
</dbReference>
<comment type="caution">
    <text evidence="1">The sequence shown here is derived from an EMBL/GenBank/DDBJ whole genome shotgun (WGS) entry which is preliminary data.</text>
</comment>
<evidence type="ECO:0000313" key="1">
    <source>
        <dbReference type="EMBL" id="KAE9352482.1"/>
    </source>
</evidence>
<gene>
    <name evidence="1" type="ORF">PR003_g4360</name>
</gene>
<reference evidence="1 2" key="1">
    <citation type="submission" date="2018-08" db="EMBL/GenBank/DDBJ databases">
        <title>Genomic investigation of the strawberry pathogen Phytophthora fragariae indicates pathogenicity is determined by transcriptional variation in three key races.</title>
        <authorList>
            <person name="Adams T.M."/>
            <person name="Armitage A.D."/>
            <person name="Sobczyk M.K."/>
            <person name="Bates H.J."/>
            <person name="Dunwell J.M."/>
            <person name="Nellist C.F."/>
            <person name="Harrison R.J."/>
        </authorList>
    </citation>
    <scope>NUCLEOTIDE SEQUENCE [LARGE SCALE GENOMIC DNA]</scope>
    <source>
        <strain evidence="1 2">SCRP333</strain>
    </source>
</reference>
<dbReference type="AlphaFoldDB" id="A0A6A4FV87"/>
<accession>A0A6A4FV87</accession>
<sequence length="39" mass="4222">MAFEIGESPAYFRISSFSQKFSGSFPLTIQSIHPSAALA</sequence>
<organism evidence="1 2">
    <name type="scientific">Phytophthora rubi</name>
    <dbReference type="NCBI Taxonomy" id="129364"/>
    <lineage>
        <taxon>Eukaryota</taxon>
        <taxon>Sar</taxon>
        <taxon>Stramenopiles</taxon>
        <taxon>Oomycota</taxon>
        <taxon>Peronosporomycetes</taxon>
        <taxon>Peronosporales</taxon>
        <taxon>Peronosporaceae</taxon>
        <taxon>Phytophthora</taxon>
    </lineage>
</organism>
<evidence type="ECO:0000313" key="2">
    <source>
        <dbReference type="Proteomes" id="UP000434957"/>
    </source>
</evidence>
<keyword evidence="2" id="KW-1185">Reference proteome</keyword>